<evidence type="ECO:0000256" key="6">
    <source>
        <dbReference type="ARBA" id="ARBA00023033"/>
    </source>
</evidence>
<dbReference type="Gene3D" id="1.10.630.10">
    <property type="entry name" value="Cytochrome P450"/>
    <property type="match status" value="1"/>
</dbReference>
<dbReference type="Pfam" id="PF00067">
    <property type="entry name" value="p450"/>
    <property type="match status" value="1"/>
</dbReference>
<dbReference type="STRING" id="329726.AM1_5155"/>
<keyword evidence="5 7" id="KW-0408">Iron</keyword>
<dbReference type="HOGENOM" id="CLU_001570_15_6_3"/>
<accession>B0C8G2</accession>
<evidence type="ECO:0000313" key="10">
    <source>
        <dbReference type="Proteomes" id="UP000000268"/>
    </source>
</evidence>
<gene>
    <name evidence="9" type="ordered locus">AM1_5155</name>
</gene>
<dbReference type="InterPro" id="IPR036396">
    <property type="entry name" value="Cyt_P450_sf"/>
</dbReference>
<dbReference type="KEGG" id="amr:AM1_5155"/>
<dbReference type="InterPro" id="IPR002401">
    <property type="entry name" value="Cyt_P450_E_grp-I"/>
</dbReference>
<dbReference type="Proteomes" id="UP000000268">
    <property type="component" value="Chromosome"/>
</dbReference>
<dbReference type="GO" id="GO:0020037">
    <property type="term" value="F:heme binding"/>
    <property type="evidence" value="ECO:0007669"/>
    <property type="project" value="InterPro"/>
</dbReference>
<dbReference type="CDD" id="cd11044">
    <property type="entry name" value="CYP120A1_CYP26-like"/>
    <property type="match status" value="1"/>
</dbReference>
<dbReference type="GO" id="GO:0005506">
    <property type="term" value="F:iron ion binding"/>
    <property type="evidence" value="ECO:0007669"/>
    <property type="project" value="InterPro"/>
</dbReference>
<feature type="binding site" description="axial binding residue" evidence="7">
    <location>
        <position position="393"/>
    </location>
    <ligand>
        <name>heme</name>
        <dbReference type="ChEBI" id="CHEBI:30413"/>
    </ligand>
    <ligandPart>
        <name>Fe</name>
        <dbReference type="ChEBI" id="CHEBI:18248"/>
    </ligandPart>
</feature>
<evidence type="ECO:0000256" key="5">
    <source>
        <dbReference type="ARBA" id="ARBA00023004"/>
    </source>
</evidence>
<organism evidence="9 10">
    <name type="scientific">Acaryochloris marina (strain MBIC 11017)</name>
    <dbReference type="NCBI Taxonomy" id="329726"/>
    <lineage>
        <taxon>Bacteria</taxon>
        <taxon>Bacillati</taxon>
        <taxon>Cyanobacteriota</taxon>
        <taxon>Cyanophyceae</taxon>
        <taxon>Acaryochloridales</taxon>
        <taxon>Acaryochloridaceae</taxon>
        <taxon>Acaryochloris</taxon>
    </lineage>
</organism>
<keyword evidence="10" id="KW-1185">Reference proteome</keyword>
<dbReference type="SUPFAM" id="SSF48264">
    <property type="entry name" value="Cytochrome P450"/>
    <property type="match status" value="1"/>
</dbReference>
<keyword evidence="6 8" id="KW-0503">Monooxygenase</keyword>
<evidence type="ECO:0000256" key="8">
    <source>
        <dbReference type="RuleBase" id="RU000461"/>
    </source>
</evidence>
<evidence type="ECO:0000256" key="1">
    <source>
        <dbReference type="ARBA" id="ARBA00010617"/>
    </source>
</evidence>
<evidence type="ECO:0000256" key="4">
    <source>
        <dbReference type="ARBA" id="ARBA00023002"/>
    </source>
</evidence>
<dbReference type="PRINTS" id="PR00463">
    <property type="entry name" value="EP450I"/>
</dbReference>
<dbReference type="InterPro" id="IPR017972">
    <property type="entry name" value="Cyt_P450_CS"/>
</dbReference>
<evidence type="ECO:0000256" key="7">
    <source>
        <dbReference type="PIRSR" id="PIRSR602401-1"/>
    </source>
</evidence>
<evidence type="ECO:0000256" key="3">
    <source>
        <dbReference type="ARBA" id="ARBA00022723"/>
    </source>
</evidence>
<comment type="similarity">
    <text evidence="1 8">Belongs to the cytochrome P450 family.</text>
</comment>
<keyword evidence="4 8" id="KW-0560">Oxidoreductase</keyword>
<dbReference type="PROSITE" id="PS00086">
    <property type="entry name" value="CYTOCHROME_P450"/>
    <property type="match status" value="1"/>
</dbReference>
<dbReference type="RefSeq" id="WP_012165379.1">
    <property type="nucleotide sequence ID" value="NC_009925.1"/>
</dbReference>
<keyword evidence="3 7" id="KW-0479">Metal-binding</keyword>
<reference evidence="9 10" key="1">
    <citation type="journal article" date="2008" name="Proc. Natl. Acad. Sci. U.S.A.">
        <title>Niche adaptation and genome expansion in the chlorophyll d-producing cyanobacterium Acaryochloris marina.</title>
        <authorList>
            <person name="Swingley W.D."/>
            <person name="Chen M."/>
            <person name="Cheung P.C."/>
            <person name="Conrad A.L."/>
            <person name="Dejesa L.C."/>
            <person name="Hao J."/>
            <person name="Honchak B.M."/>
            <person name="Karbach L.E."/>
            <person name="Kurdoglu A."/>
            <person name="Lahiri S."/>
            <person name="Mastrian S.D."/>
            <person name="Miyashita H."/>
            <person name="Page L."/>
            <person name="Ramakrishna P."/>
            <person name="Satoh S."/>
            <person name="Sattley W.M."/>
            <person name="Shimada Y."/>
            <person name="Taylor H.L."/>
            <person name="Tomo T."/>
            <person name="Tsuchiya T."/>
            <person name="Wang Z.T."/>
            <person name="Raymond J."/>
            <person name="Mimuro M."/>
            <person name="Blankenship R.E."/>
            <person name="Touchman J.W."/>
        </authorList>
    </citation>
    <scope>NUCLEOTIDE SEQUENCE [LARGE SCALE GENOMIC DNA]</scope>
    <source>
        <strain evidence="10">MBIC 11017</strain>
    </source>
</reference>
<dbReference type="GO" id="GO:0016705">
    <property type="term" value="F:oxidoreductase activity, acting on paired donors, with incorporation or reduction of molecular oxygen"/>
    <property type="evidence" value="ECO:0007669"/>
    <property type="project" value="InterPro"/>
</dbReference>
<evidence type="ECO:0000313" key="9">
    <source>
        <dbReference type="EMBL" id="ABW30117.1"/>
    </source>
</evidence>
<dbReference type="eggNOG" id="COG2124">
    <property type="taxonomic scope" value="Bacteria"/>
</dbReference>
<name>B0C8G2_ACAM1</name>
<dbReference type="PANTHER" id="PTHR24286:SF384">
    <property type="entry name" value="P450, PUTATIVE (EUROFUNG)-RELATED"/>
    <property type="match status" value="1"/>
</dbReference>
<dbReference type="GO" id="GO:0016125">
    <property type="term" value="P:sterol metabolic process"/>
    <property type="evidence" value="ECO:0007669"/>
    <property type="project" value="TreeGrafter"/>
</dbReference>
<dbReference type="AlphaFoldDB" id="B0C8G2"/>
<dbReference type="PANTHER" id="PTHR24286">
    <property type="entry name" value="CYTOCHROME P450 26"/>
    <property type="match status" value="1"/>
</dbReference>
<keyword evidence="2 7" id="KW-0349">Heme</keyword>
<dbReference type="PRINTS" id="PR00385">
    <property type="entry name" value="P450"/>
</dbReference>
<evidence type="ECO:0000256" key="2">
    <source>
        <dbReference type="ARBA" id="ARBA00022617"/>
    </source>
</evidence>
<sequence>MAASNPSKPLPLPPGSLGLPVIGESLQFFQDSDFVSKRQERHGAIFKTHILGRPTVMIYGAEANQTILGNESKNFENSWPASTKALLGPLSLALQTGELHRNRRKLLAQAFKPRTLATYVEIMGDIAQQYTQKWQQAETLTWYPELRSFTLDVACKLFIGQDNGCQTPLGQHFETWCAGLFSLPISLPWTKFGKAKRCRDLLLQELGQTIQARQSMANPGNDTLGLLLQARDEQGQGLSQDELKDQILLMLFAGHETLTSAITSFCLLTAQHPEITARLRQEQQQWKSKEALTVDDLKQMTYLEQVLTEVMRLIPPVAGVFRTVLQTCEMDGYQIPQGWSVQCSIGSTHQDQALYSNPKQFDPERFSPEHLAQQSTEQQRYGYVPFGGGIRECLGKEFARLEMKIFAAHLLQNYEWQLLPNQALDLVVIPSPRPRDGLKVTFKALSE</sequence>
<proteinExistence type="inferred from homology"/>
<dbReference type="EMBL" id="CP000828">
    <property type="protein sequence ID" value="ABW30117.1"/>
    <property type="molecule type" value="Genomic_DNA"/>
</dbReference>
<dbReference type="GO" id="GO:0004497">
    <property type="term" value="F:monooxygenase activity"/>
    <property type="evidence" value="ECO:0007669"/>
    <property type="project" value="UniProtKB-KW"/>
</dbReference>
<comment type="cofactor">
    <cofactor evidence="7">
        <name>heme</name>
        <dbReference type="ChEBI" id="CHEBI:30413"/>
    </cofactor>
</comment>
<dbReference type="OrthoDB" id="446280at2"/>
<protein>
    <submittedName>
        <fullName evidence="9">Cytochrome P450 family</fullName>
    </submittedName>
</protein>
<dbReference type="InterPro" id="IPR001128">
    <property type="entry name" value="Cyt_P450"/>
</dbReference>